<keyword evidence="2" id="KW-0042">Antenna complex</keyword>
<evidence type="ECO:0000313" key="9">
    <source>
        <dbReference type="Proteomes" id="UP001482513"/>
    </source>
</evidence>
<sequence length="74" mass="8438">MLAQNAFGSQTTNRIFLYEVEGLRQNDATDQNNYPIRHSGSTFIKVPYSRMNEEMQRITRMGGKIVSIQPLSAD</sequence>
<dbReference type="InterPro" id="IPR008213">
    <property type="entry name" value="CpcD-like_dom"/>
</dbReference>
<feature type="domain" description="CpcD-like" evidence="7">
    <location>
        <begin position="13"/>
        <end position="71"/>
    </location>
</feature>
<dbReference type="PROSITE" id="PS51441">
    <property type="entry name" value="CPCD_LIKE"/>
    <property type="match status" value="1"/>
</dbReference>
<evidence type="ECO:0000256" key="3">
    <source>
        <dbReference type="ARBA" id="ARBA00022738"/>
    </source>
</evidence>
<dbReference type="EMBL" id="JAMPKX010000006">
    <property type="protein sequence ID" value="MEP0948127.1"/>
    <property type="molecule type" value="Genomic_DNA"/>
</dbReference>
<dbReference type="Proteomes" id="UP001482513">
    <property type="component" value="Unassembled WGS sequence"/>
</dbReference>
<keyword evidence="9" id="KW-1185">Reference proteome</keyword>
<comment type="caution">
    <text evidence="8">The sequence shown here is derived from an EMBL/GenBank/DDBJ whole genome shotgun (WGS) entry which is preliminary data.</text>
</comment>
<name>A0ABV0K5T8_9CYAN</name>
<keyword evidence="5" id="KW-0472">Membrane</keyword>
<evidence type="ECO:0000259" key="7">
    <source>
        <dbReference type="PROSITE" id="PS51441"/>
    </source>
</evidence>
<reference evidence="8 9" key="1">
    <citation type="submission" date="2022-04" db="EMBL/GenBank/DDBJ databases">
        <title>Positive selection, recombination, and allopatry shape intraspecific diversity of widespread and dominant cyanobacteria.</title>
        <authorList>
            <person name="Wei J."/>
            <person name="Shu W."/>
            <person name="Hu C."/>
        </authorList>
    </citation>
    <scope>NUCLEOTIDE SEQUENCE [LARGE SCALE GENOMIC DNA]</scope>
    <source>
        <strain evidence="8 9">DQ-A4</strain>
    </source>
</reference>
<accession>A0ABV0K5T8</accession>
<comment type="subcellular location">
    <subcellularLocation>
        <location evidence="1">Cellular thylakoid membrane</location>
        <topology evidence="1">Peripheral membrane protein</topology>
        <orientation evidence="1">Cytoplasmic side</orientation>
    </subcellularLocation>
</comment>
<protein>
    <submittedName>
        <fullName evidence="8">Phycobilisome linker polypeptide</fullName>
    </submittedName>
</protein>
<dbReference type="SMART" id="SM01094">
    <property type="entry name" value="CpcD"/>
    <property type="match status" value="1"/>
</dbReference>
<gene>
    <name evidence="8" type="ORF">NC992_14680</name>
</gene>
<evidence type="ECO:0000256" key="6">
    <source>
        <dbReference type="PROSITE-ProRule" id="PRU00771"/>
    </source>
</evidence>
<evidence type="ECO:0000256" key="1">
    <source>
        <dbReference type="ARBA" id="ARBA00004445"/>
    </source>
</evidence>
<keyword evidence="3 6" id="KW-0605">Phycobilisome</keyword>
<evidence type="ECO:0000256" key="2">
    <source>
        <dbReference type="ARBA" id="ARBA00022549"/>
    </source>
</evidence>
<evidence type="ECO:0000256" key="4">
    <source>
        <dbReference type="ARBA" id="ARBA00023078"/>
    </source>
</evidence>
<proteinExistence type="predicted"/>
<organism evidence="8 9">
    <name type="scientific">Leptolyngbya subtilissima DQ-A4</name>
    <dbReference type="NCBI Taxonomy" id="2933933"/>
    <lineage>
        <taxon>Bacteria</taxon>
        <taxon>Bacillati</taxon>
        <taxon>Cyanobacteriota</taxon>
        <taxon>Cyanophyceae</taxon>
        <taxon>Leptolyngbyales</taxon>
        <taxon>Leptolyngbyaceae</taxon>
        <taxon>Leptolyngbya group</taxon>
        <taxon>Leptolyngbya</taxon>
    </lineage>
</organism>
<dbReference type="Pfam" id="PF01383">
    <property type="entry name" value="CpcD"/>
    <property type="match status" value="1"/>
</dbReference>
<evidence type="ECO:0000313" key="8">
    <source>
        <dbReference type="EMBL" id="MEP0948127.1"/>
    </source>
</evidence>
<evidence type="ECO:0000256" key="5">
    <source>
        <dbReference type="ARBA" id="ARBA00023136"/>
    </source>
</evidence>
<keyword evidence="4" id="KW-0793">Thylakoid</keyword>
<dbReference type="RefSeq" id="WP_190519393.1">
    <property type="nucleotide sequence ID" value="NZ_JAMPKX010000006.1"/>
</dbReference>